<dbReference type="GO" id="GO:0005886">
    <property type="term" value="C:plasma membrane"/>
    <property type="evidence" value="ECO:0007669"/>
    <property type="project" value="TreeGrafter"/>
</dbReference>
<dbReference type="InterPro" id="IPR012340">
    <property type="entry name" value="NA-bd_OB-fold"/>
</dbReference>
<evidence type="ECO:0000256" key="3">
    <source>
        <dbReference type="ARBA" id="ARBA00022989"/>
    </source>
</evidence>
<keyword evidence="2 5" id="KW-0812">Transmembrane</keyword>
<gene>
    <name evidence="7" type="ORF">AVDCRST_MAG16-3034</name>
</gene>
<evidence type="ECO:0000313" key="7">
    <source>
        <dbReference type="EMBL" id="CAA9360769.1"/>
    </source>
</evidence>
<evidence type="ECO:0000256" key="4">
    <source>
        <dbReference type="ARBA" id="ARBA00023136"/>
    </source>
</evidence>
<proteinExistence type="predicted"/>
<evidence type="ECO:0000256" key="5">
    <source>
        <dbReference type="SAM" id="Phobius"/>
    </source>
</evidence>
<keyword evidence="4 5" id="KW-0472">Membrane</keyword>
<feature type="domain" description="NfeD-like C-terminal" evidence="6">
    <location>
        <begin position="86"/>
        <end position="140"/>
    </location>
</feature>
<organism evidence="7">
    <name type="scientific">uncultured Frankineae bacterium</name>
    <dbReference type="NCBI Taxonomy" id="437475"/>
    <lineage>
        <taxon>Bacteria</taxon>
        <taxon>Bacillati</taxon>
        <taxon>Actinomycetota</taxon>
        <taxon>Actinomycetes</taxon>
        <taxon>Frankiales</taxon>
        <taxon>environmental samples</taxon>
    </lineage>
</organism>
<dbReference type="SUPFAM" id="SSF141322">
    <property type="entry name" value="NfeD domain-like"/>
    <property type="match status" value="1"/>
</dbReference>
<keyword evidence="3 5" id="KW-1133">Transmembrane helix</keyword>
<feature type="transmembrane region" description="Helical" evidence="5">
    <location>
        <begin position="35"/>
        <end position="64"/>
    </location>
</feature>
<dbReference type="InterPro" id="IPR052165">
    <property type="entry name" value="Membrane_assoc_protease"/>
</dbReference>
<accession>A0A6J4MPD1</accession>
<dbReference type="PANTHER" id="PTHR33507">
    <property type="entry name" value="INNER MEMBRANE PROTEIN YBBJ"/>
    <property type="match status" value="1"/>
</dbReference>
<comment type="subcellular location">
    <subcellularLocation>
        <location evidence="1">Membrane</location>
        <topology evidence="1">Multi-pass membrane protein</topology>
    </subcellularLocation>
</comment>
<dbReference type="PANTHER" id="PTHR33507:SF3">
    <property type="entry name" value="INNER MEMBRANE PROTEIN YBBJ"/>
    <property type="match status" value="1"/>
</dbReference>
<dbReference type="AlphaFoldDB" id="A0A6J4MPD1"/>
<dbReference type="InterPro" id="IPR002810">
    <property type="entry name" value="NfeD-like_C"/>
</dbReference>
<protein>
    <recommendedName>
        <fullName evidence="6">NfeD-like C-terminal domain-containing protein</fullName>
    </recommendedName>
</protein>
<evidence type="ECO:0000259" key="6">
    <source>
        <dbReference type="Pfam" id="PF01957"/>
    </source>
</evidence>
<dbReference type="EMBL" id="CADCUE010000285">
    <property type="protein sequence ID" value="CAA9360769.1"/>
    <property type="molecule type" value="Genomic_DNA"/>
</dbReference>
<dbReference type="Pfam" id="PF01957">
    <property type="entry name" value="NfeD"/>
    <property type="match status" value="1"/>
</dbReference>
<evidence type="ECO:0000256" key="1">
    <source>
        <dbReference type="ARBA" id="ARBA00004141"/>
    </source>
</evidence>
<reference evidence="7" key="1">
    <citation type="submission" date="2020-02" db="EMBL/GenBank/DDBJ databases">
        <authorList>
            <person name="Meier V. D."/>
        </authorList>
    </citation>
    <scope>NUCLEOTIDE SEQUENCE</scope>
    <source>
        <strain evidence="7">AVDCRST_MAG16</strain>
    </source>
</reference>
<dbReference type="Gene3D" id="2.40.50.140">
    <property type="entry name" value="Nucleic acid-binding proteins"/>
    <property type="match status" value="1"/>
</dbReference>
<feature type="transmembrane region" description="Helical" evidence="5">
    <location>
        <begin position="7"/>
        <end position="29"/>
    </location>
</feature>
<name>A0A6J4MPD1_9ACTN</name>
<evidence type="ECO:0000256" key="2">
    <source>
        <dbReference type="ARBA" id="ARBA00022692"/>
    </source>
</evidence>
<sequence>MDPGQIWLLLGVVLVVSEIISLTLVLGMLGVGALVAAALAFVGLGPVFQLLGFAGASTALLLFVRPPVKAALDRGGSTGRTDARMLQGSTAVVVQRVSDDTGQVRLNGELWRARPYAGTGPVDVGQPVSVAAVEGATLLIYSSDLS</sequence>